<accession>A0A858SRF5</accession>
<dbReference type="PROSITE" id="PS51257">
    <property type="entry name" value="PROKAR_LIPOPROTEIN"/>
    <property type="match status" value="1"/>
</dbReference>
<reference evidence="1 2" key="1">
    <citation type="submission" date="2020-02" db="EMBL/GenBank/DDBJ databases">
        <title>Genome sequence of Roseobacter ponti.</title>
        <authorList>
            <person name="Hollensteiner J."/>
            <person name="Schneider D."/>
            <person name="Poehlein A."/>
            <person name="Daniel R."/>
        </authorList>
    </citation>
    <scope>NUCLEOTIDE SEQUENCE [LARGE SCALE GENOMIC DNA]</scope>
    <source>
        <strain evidence="1 2">DSM 106830</strain>
    </source>
</reference>
<organism evidence="1 2">
    <name type="scientific">Roseobacter ponti</name>
    <dbReference type="NCBI Taxonomy" id="1891787"/>
    <lineage>
        <taxon>Bacteria</taxon>
        <taxon>Pseudomonadati</taxon>
        <taxon>Pseudomonadota</taxon>
        <taxon>Alphaproteobacteria</taxon>
        <taxon>Rhodobacterales</taxon>
        <taxon>Roseobacteraceae</taxon>
        <taxon>Roseobacter</taxon>
    </lineage>
</organism>
<protein>
    <recommendedName>
        <fullName evidence="3">Lipoprotein</fullName>
    </recommendedName>
</protein>
<evidence type="ECO:0008006" key="3">
    <source>
        <dbReference type="Google" id="ProtNLM"/>
    </source>
</evidence>
<dbReference type="AlphaFoldDB" id="A0A858SRF5"/>
<gene>
    <name evidence="1" type="ORF">G3256_02970</name>
</gene>
<dbReference type="KEGG" id="rpon:G3256_02970"/>
<evidence type="ECO:0000313" key="1">
    <source>
        <dbReference type="EMBL" id="QJF50201.1"/>
    </source>
</evidence>
<keyword evidence="2" id="KW-1185">Reference proteome</keyword>
<dbReference type="EMBL" id="CP048788">
    <property type="protein sequence ID" value="QJF50201.1"/>
    <property type="molecule type" value="Genomic_DNA"/>
</dbReference>
<sequence length="131" mass="13654">MVLRVSICVLSVALVAGCSETISSEDALRKHGYSETYVTGYHDGCQSGNRAGGDTFSQRARDEAAYGGVSDYRTGWDYGFVTCRDAEARELAIARAVGAGIAASSTSGSDGIDAQKMLDGIDTSAIQAAGW</sequence>
<dbReference type="RefSeq" id="WP_169639420.1">
    <property type="nucleotide sequence ID" value="NZ_CP048788.1"/>
</dbReference>
<proteinExistence type="predicted"/>
<name>A0A858SRF5_9RHOB</name>
<dbReference type="Proteomes" id="UP000503308">
    <property type="component" value="Chromosome"/>
</dbReference>
<evidence type="ECO:0000313" key="2">
    <source>
        <dbReference type="Proteomes" id="UP000503308"/>
    </source>
</evidence>